<accession>A0A816RQX6</accession>
<gene>
    <name evidence="1" type="ORF">DARMORV10_C01P36720.1</name>
</gene>
<sequence>METTLESLDGFELESRVNLAQGKIQQQHYGTILSFLH</sequence>
<evidence type="ECO:0000313" key="1">
    <source>
        <dbReference type="EMBL" id="CAF2075587.1"/>
    </source>
</evidence>
<dbReference type="AlphaFoldDB" id="A0A816RQX6"/>
<proteinExistence type="predicted"/>
<reference evidence="1" key="1">
    <citation type="submission" date="2021-01" db="EMBL/GenBank/DDBJ databases">
        <authorList>
            <consortium name="Genoscope - CEA"/>
            <person name="William W."/>
        </authorList>
    </citation>
    <scope>NUCLEOTIDE SEQUENCE</scope>
</reference>
<name>A0A816RQX6_BRANA</name>
<dbReference type="EMBL" id="HG994365">
    <property type="protein sequence ID" value="CAF2075587.1"/>
    <property type="molecule type" value="Genomic_DNA"/>
</dbReference>
<organism evidence="1">
    <name type="scientific">Brassica napus</name>
    <name type="common">Rape</name>
    <dbReference type="NCBI Taxonomy" id="3708"/>
    <lineage>
        <taxon>Eukaryota</taxon>
        <taxon>Viridiplantae</taxon>
        <taxon>Streptophyta</taxon>
        <taxon>Embryophyta</taxon>
        <taxon>Tracheophyta</taxon>
        <taxon>Spermatophyta</taxon>
        <taxon>Magnoliopsida</taxon>
        <taxon>eudicotyledons</taxon>
        <taxon>Gunneridae</taxon>
        <taxon>Pentapetalae</taxon>
        <taxon>rosids</taxon>
        <taxon>malvids</taxon>
        <taxon>Brassicales</taxon>
        <taxon>Brassicaceae</taxon>
        <taxon>Brassiceae</taxon>
        <taxon>Brassica</taxon>
    </lineage>
</organism>
<dbReference type="Proteomes" id="UP001295469">
    <property type="component" value="Chromosome C01"/>
</dbReference>
<protein>
    <submittedName>
        <fullName evidence="1">(rape) hypothetical protein</fullName>
    </submittedName>
</protein>